<proteinExistence type="predicted"/>
<dbReference type="RefSeq" id="WP_390210838.1">
    <property type="nucleotide sequence ID" value="NZ_JBHTAH010000012.1"/>
</dbReference>
<dbReference type="Gene3D" id="1.10.10.10">
    <property type="entry name" value="Winged helix-like DNA-binding domain superfamily/Winged helix DNA-binding domain"/>
    <property type="match status" value="1"/>
</dbReference>
<organism evidence="2 3">
    <name type="scientific">Halobaculum lipolyticum</name>
    <dbReference type="NCBI Taxonomy" id="3032001"/>
    <lineage>
        <taxon>Archaea</taxon>
        <taxon>Methanobacteriati</taxon>
        <taxon>Methanobacteriota</taxon>
        <taxon>Stenosarchaea group</taxon>
        <taxon>Halobacteria</taxon>
        <taxon>Halobacteriales</taxon>
        <taxon>Haloferacaceae</taxon>
        <taxon>Halobaculum</taxon>
    </lineage>
</organism>
<dbReference type="InterPro" id="IPR036390">
    <property type="entry name" value="WH_DNA-bd_sf"/>
</dbReference>
<dbReference type="InterPro" id="IPR036388">
    <property type="entry name" value="WH-like_DNA-bd_sf"/>
</dbReference>
<sequence length="205" mass="22797">MVLIASPKSDPDEDPVEESSAAKLIDDPIEILHTVTQPTRFNLLQNIVGHPKGAASLPELSYMSKYTSDNSTLHEHLSKLQDVGIVEKIEKSGQAKGYPRVFYRVPNASLEFLQQRQLLTDVGALQMIYERREKPDEIKKAQSAPRPGAAHSVDVDEEAVVELLEEFIGGGDAEETVEKLRELQADADEDNEKAITKVLNRLKSH</sequence>
<reference evidence="2 3" key="1">
    <citation type="journal article" date="2019" name="Int. J. Syst. Evol. Microbiol.">
        <title>The Global Catalogue of Microorganisms (GCM) 10K type strain sequencing project: providing services to taxonomists for standard genome sequencing and annotation.</title>
        <authorList>
            <consortium name="The Broad Institute Genomics Platform"/>
            <consortium name="The Broad Institute Genome Sequencing Center for Infectious Disease"/>
            <person name="Wu L."/>
            <person name="Ma J."/>
        </authorList>
    </citation>
    <scope>NUCLEOTIDE SEQUENCE [LARGE SCALE GENOMIC DNA]</scope>
    <source>
        <strain evidence="2 3">DT31</strain>
    </source>
</reference>
<evidence type="ECO:0000313" key="2">
    <source>
        <dbReference type="EMBL" id="MFC7070605.1"/>
    </source>
</evidence>
<comment type="caution">
    <text evidence="2">The sequence shown here is derived from an EMBL/GenBank/DDBJ whole genome shotgun (WGS) entry which is preliminary data.</text>
</comment>
<gene>
    <name evidence="2" type="ORF">ACFQL9_13205</name>
</gene>
<dbReference type="EMBL" id="JBHTAH010000012">
    <property type="protein sequence ID" value="MFC7070605.1"/>
    <property type="molecule type" value="Genomic_DNA"/>
</dbReference>
<accession>A0ABD5WDN0</accession>
<evidence type="ECO:0000256" key="1">
    <source>
        <dbReference type="SAM" id="MobiDB-lite"/>
    </source>
</evidence>
<dbReference type="Proteomes" id="UP001596461">
    <property type="component" value="Unassembled WGS sequence"/>
</dbReference>
<dbReference type="AlphaFoldDB" id="A0ABD5WDN0"/>
<dbReference type="SUPFAM" id="SSF46785">
    <property type="entry name" value="Winged helix' DNA-binding domain"/>
    <property type="match status" value="1"/>
</dbReference>
<name>A0ABD5WDN0_9EURY</name>
<keyword evidence="3" id="KW-1185">Reference proteome</keyword>
<evidence type="ECO:0000313" key="3">
    <source>
        <dbReference type="Proteomes" id="UP001596461"/>
    </source>
</evidence>
<feature type="region of interest" description="Disordered" evidence="1">
    <location>
        <begin position="1"/>
        <end position="20"/>
    </location>
</feature>
<protein>
    <recommendedName>
        <fullName evidence="4">Helix-turn-helix domain-containing protein</fullName>
    </recommendedName>
</protein>
<evidence type="ECO:0008006" key="4">
    <source>
        <dbReference type="Google" id="ProtNLM"/>
    </source>
</evidence>